<name>A0A369Q9B4_9SPHN</name>
<evidence type="ECO:0000313" key="4">
    <source>
        <dbReference type="EMBL" id="RDC61072.1"/>
    </source>
</evidence>
<dbReference type="AlphaFoldDB" id="A0A369Q9B4"/>
<feature type="domain" description="YdbS-like PH" evidence="3">
    <location>
        <begin position="87"/>
        <end position="165"/>
    </location>
</feature>
<feature type="domain" description="YdbS-like PH" evidence="3">
    <location>
        <begin position="285"/>
        <end position="359"/>
    </location>
</feature>
<comment type="caution">
    <text evidence="4">The sequence shown here is derived from an EMBL/GenBank/DDBJ whole genome shotgun (WGS) entry which is preliminary data.</text>
</comment>
<feature type="transmembrane region" description="Helical" evidence="2">
    <location>
        <begin position="385"/>
        <end position="403"/>
    </location>
</feature>
<dbReference type="InterPro" id="IPR014529">
    <property type="entry name" value="UCP026631"/>
</dbReference>
<feature type="compositionally biased region" description="Polar residues" evidence="1">
    <location>
        <begin position="14"/>
        <end position="24"/>
    </location>
</feature>
<dbReference type="Proteomes" id="UP000253727">
    <property type="component" value="Unassembled WGS sequence"/>
</dbReference>
<reference evidence="4 5" key="1">
    <citation type="submission" date="2018-04" db="EMBL/GenBank/DDBJ databases">
        <title>Altererythrobacter sp. HME9302 genome sequencing and assembly.</title>
        <authorList>
            <person name="Kang H."/>
            <person name="Kim H."/>
            <person name="Joh K."/>
        </authorList>
    </citation>
    <scope>NUCLEOTIDE SEQUENCE [LARGE SCALE GENOMIC DNA]</scope>
    <source>
        <strain evidence="4 5">HME9302</strain>
    </source>
</reference>
<proteinExistence type="predicted"/>
<sequence>MTAIPHPEEPVAASETQSTGSATSVGEGLRTHPASIAIGTLKGLPNALFGLAAVAFAGDLVSREYLYIGGLAVGVALLMLFFAWLSWRRRTYIVGETDIRVEAGIVSRQARSVPYERIQDVSLEQGLLPRLFGLVQVRFETGAGGKDELALAYLTEDEGERLRETVRARRDGHEAAPAADDSESPLQEPPPLFAMPPKRILTFGLFEFSLAVFAVLFGLLQQYGDALPFDVWESSFWKELMVGPGEQIASLGPMAQAIGIVMALLSVAVLGVATGLVRTTLREWNFRLDRTEKGFRRRRGLLTKTDVVMPAHRVQAVTVGTGLIRRRFGWHNLKFVSLAQDSGSANHVVAPFAKVEEIRPIAAAANFALPQGDLDWHRASSRYRFDSAVLNGLFMGVVALGVALSDYPWFAIIPLAIGALQVMRQAFLWRFERHALSETQLFRREGWLAPKLAVASRVKLQSVEIAQGPITKWRGYATLHLGLAGGKLSITGISLDRAQSLRTAILESIAQTDFSELVDAPPASTISARPAG</sequence>
<organism evidence="4 5">
    <name type="scientific">Alteripontixanthobacter maritimus</name>
    <dbReference type="NCBI Taxonomy" id="2161824"/>
    <lineage>
        <taxon>Bacteria</taxon>
        <taxon>Pseudomonadati</taxon>
        <taxon>Pseudomonadota</taxon>
        <taxon>Alphaproteobacteria</taxon>
        <taxon>Sphingomonadales</taxon>
        <taxon>Erythrobacteraceae</taxon>
        <taxon>Alteripontixanthobacter</taxon>
    </lineage>
</organism>
<feature type="transmembrane region" description="Helical" evidence="2">
    <location>
        <begin position="65"/>
        <end position="85"/>
    </location>
</feature>
<accession>A0A369Q9B4</accession>
<dbReference type="Pfam" id="PF03703">
    <property type="entry name" value="bPH_2"/>
    <property type="match status" value="3"/>
</dbReference>
<feature type="transmembrane region" description="Helical" evidence="2">
    <location>
        <begin position="254"/>
        <end position="277"/>
    </location>
</feature>
<dbReference type="PANTHER" id="PTHR34473:SF2">
    <property type="entry name" value="UPF0699 TRANSMEMBRANE PROTEIN YDBT"/>
    <property type="match status" value="1"/>
</dbReference>
<keyword evidence="2" id="KW-0472">Membrane</keyword>
<evidence type="ECO:0000256" key="2">
    <source>
        <dbReference type="SAM" id="Phobius"/>
    </source>
</evidence>
<evidence type="ECO:0000259" key="3">
    <source>
        <dbReference type="Pfam" id="PF03703"/>
    </source>
</evidence>
<dbReference type="PANTHER" id="PTHR34473">
    <property type="entry name" value="UPF0699 TRANSMEMBRANE PROTEIN YDBS"/>
    <property type="match status" value="1"/>
</dbReference>
<keyword evidence="5" id="KW-1185">Reference proteome</keyword>
<feature type="domain" description="YdbS-like PH" evidence="3">
    <location>
        <begin position="430"/>
        <end position="504"/>
    </location>
</feature>
<feature type="transmembrane region" description="Helical" evidence="2">
    <location>
        <begin position="200"/>
        <end position="220"/>
    </location>
</feature>
<evidence type="ECO:0000256" key="1">
    <source>
        <dbReference type="SAM" id="MobiDB-lite"/>
    </source>
</evidence>
<evidence type="ECO:0000313" key="5">
    <source>
        <dbReference type="Proteomes" id="UP000253727"/>
    </source>
</evidence>
<keyword evidence="2 4" id="KW-0812">Transmembrane</keyword>
<gene>
    <name evidence="4" type="ORF">HME9302_02290</name>
</gene>
<protein>
    <submittedName>
        <fullName evidence="4">UPF0699 transmembrane protein YdbT</fullName>
    </submittedName>
</protein>
<dbReference type="RefSeq" id="WP_230079982.1">
    <property type="nucleotide sequence ID" value="NZ_QBKA01000002.1"/>
</dbReference>
<keyword evidence="2" id="KW-1133">Transmembrane helix</keyword>
<dbReference type="InterPro" id="IPR005182">
    <property type="entry name" value="YdbS-like_PH"/>
</dbReference>
<dbReference type="PIRSF" id="PIRSF026631">
    <property type="entry name" value="UCP026631"/>
    <property type="match status" value="1"/>
</dbReference>
<feature type="region of interest" description="Disordered" evidence="1">
    <location>
        <begin position="1"/>
        <end position="27"/>
    </location>
</feature>
<feature type="region of interest" description="Disordered" evidence="1">
    <location>
        <begin position="169"/>
        <end position="190"/>
    </location>
</feature>
<dbReference type="EMBL" id="QBKA01000002">
    <property type="protein sequence ID" value="RDC61072.1"/>
    <property type="molecule type" value="Genomic_DNA"/>
</dbReference>